<comment type="similarity">
    <text evidence="2">Belongs to the ATP-dependent AMP-binding enzyme family.</text>
</comment>
<dbReference type="CDD" id="cd19531">
    <property type="entry name" value="LCL_NRPS-like"/>
    <property type="match status" value="1"/>
</dbReference>
<evidence type="ECO:0000259" key="5">
    <source>
        <dbReference type="PROSITE" id="PS50075"/>
    </source>
</evidence>
<gene>
    <name evidence="6" type="ORF">SAMN06265349_1121</name>
</gene>
<dbReference type="PROSITE" id="PS50075">
    <property type="entry name" value="CARRIER"/>
    <property type="match status" value="1"/>
</dbReference>
<dbReference type="Pfam" id="PF13193">
    <property type="entry name" value="AMP-binding_C"/>
    <property type="match status" value="2"/>
</dbReference>
<dbReference type="AlphaFoldDB" id="A0A521FEB5"/>
<dbReference type="CDD" id="cd05930">
    <property type="entry name" value="A_NRPS"/>
    <property type="match status" value="1"/>
</dbReference>
<dbReference type="GO" id="GO:0003824">
    <property type="term" value="F:catalytic activity"/>
    <property type="evidence" value="ECO:0007669"/>
    <property type="project" value="InterPro"/>
</dbReference>
<sequence length="1261" mass="144416">DEGLQPVSIGIRGKLYISGDGVARGYLNKPELTAEKFILNPFIKGTRMYDTGDLGRWLPDGNIEFLGRNDHQVKIRGYRIELGEIETAISQYSEDIQQIVVEAKEINQDKTLVAYYVSKTEIDKSELRTYLQNKLPEYMVPGFYVEIESLPLTPNGKIDRKALPSVTGEDIIKKDYVAPGNAIEEKMVEIWQEVLGVQKIGITDNFFELGGHSLIVVQVINQIFKQLGKTISFKIFFANPTIKALSKQLKQSEYLRIPKAAEDESYPLTASQSRLWILSQLEGGSLAYNMPAAVRFTGTVDYDKFEEAFRLLIKRHEILRTSFKVDKQGEVRQWIVPIEKVDFIVVQKDFSKQKKNQEQIVANYLQELNSIAFDLEHTPVRASMIKLKEKEHVFFLSLHHIIGDGWSIELLISEVEKIYNSLVEGKEAQLPVLSIQYKDYAVWQNSEGQKQKQQVSEVYWLEQFEGELPVINLPSFKARPLVKTYNGDTISYQFSKEFLNKLKDFSKKQDVTLFMTLMAGVNALLHRYTSQDDIIIGTPIAGREHPDLENQLGLYLNTVAIRTQFRENESFQDLVQQEKETLLGAYEHQGYPFDELVGKLNTKRDASRNALFDVMVVLQNQGQLNNINNKEELNNISISNYDFESTTSQFDINFKFFEQEVLNLSIEYNTDIYDLELINRVFSHFENLITPLLEQPEMLINEIDYITQEEKHQLLVEFNNTQVDYPKDKTIIDLFEEQVKKTPNNVAVVFEDTELTYNELNEKANQLARYLILNGVKAQDNVALIATRGFNMIIGLYGILKTGAAYVPIDNEYPSSRKQYMVSNSNVKFIIQEEILSSENIFGEISLIFMNDIFIKNESVNNLNLKINIDSLAYTIYTSGSTGNPKGVMIRHFSVVNLIDWVNSRFRVTEKDRLLFITSMCFDLSVYDVFGILSAGGALVIANEKEIRDSGKLIDLLLKEKITFWDSVPSTMNLLVDIIESEKENYIQNNLRVIFMSGDWIPVQLPERINKYFPSAEIISLGGATEGTVWSIYYPILNVEKNWTRIPYGKPIQNNTFYILDKYQKPVPYGVQGYLYIGGIGVATGYANDNLKTEAAFLEDPFYSKFGGIMYNTGDIGYMGKTNNIEFLGRLDHQVKVRGFRIELGEIETAISEYSEEIQQVVVEAKEINQDKTLVAYYVSKTEIDKSEIRAYLQNKLPEYMVPGFYVEIESLPLTPNGKIDRKALPDVTGEDIIKKDYVAPRNKEEQLIVDVWTSVLKQEA</sequence>
<dbReference type="InterPro" id="IPR025110">
    <property type="entry name" value="AMP-bd_C"/>
</dbReference>
<dbReference type="EMBL" id="FXTA01000012">
    <property type="protein sequence ID" value="SMO94449.1"/>
    <property type="molecule type" value="Genomic_DNA"/>
</dbReference>
<evidence type="ECO:0000256" key="4">
    <source>
        <dbReference type="ARBA" id="ARBA00022553"/>
    </source>
</evidence>
<dbReference type="Pfam" id="PF00668">
    <property type="entry name" value="Condensation"/>
    <property type="match status" value="1"/>
</dbReference>
<dbReference type="Gene3D" id="3.40.50.980">
    <property type="match status" value="2"/>
</dbReference>
<dbReference type="Gene3D" id="3.30.559.30">
    <property type="entry name" value="Nonribosomal peptide synthetase, condensation domain"/>
    <property type="match status" value="1"/>
</dbReference>
<dbReference type="Pfam" id="PF00501">
    <property type="entry name" value="AMP-binding"/>
    <property type="match status" value="1"/>
</dbReference>
<proteinExistence type="inferred from homology"/>
<dbReference type="InterPro" id="IPR000873">
    <property type="entry name" value="AMP-dep_synth/lig_dom"/>
</dbReference>
<feature type="domain" description="Carrier" evidence="5">
    <location>
        <begin position="178"/>
        <end position="253"/>
    </location>
</feature>
<feature type="non-terminal residue" evidence="6">
    <location>
        <position position="1261"/>
    </location>
</feature>
<dbReference type="InterPro" id="IPR036736">
    <property type="entry name" value="ACP-like_sf"/>
</dbReference>
<dbReference type="InterPro" id="IPR001242">
    <property type="entry name" value="Condensation_dom"/>
</dbReference>
<organism evidence="6 7">
    <name type="scientific">Flavobacterium resistens</name>
    <dbReference type="NCBI Taxonomy" id="443612"/>
    <lineage>
        <taxon>Bacteria</taxon>
        <taxon>Pseudomonadati</taxon>
        <taxon>Bacteroidota</taxon>
        <taxon>Flavobacteriia</taxon>
        <taxon>Flavobacteriales</taxon>
        <taxon>Flavobacteriaceae</taxon>
        <taxon>Flavobacterium</taxon>
    </lineage>
</organism>
<feature type="non-terminal residue" evidence="6">
    <location>
        <position position="1"/>
    </location>
</feature>
<reference evidence="6 7" key="1">
    <citation type="submission" date="2017-05" db="EMBL/GenBank/DDBJ databases">
        <authorList>
            <person name="Varghese N."/>
            <person name="Submissions S."/>
        </authorList>
    </citation>
    <scope>NUCLEOTIDE SEQUENCE [LARGE SCALE GENOMIC DNA]</scope>
    <source>
        <strain evidence="6 7">DSM 19382</strain>
    </source>
</reference>
<dbReference type="PROSITE" id="PS00012">
    <property type="entry name" value="PHOSPHOPANTETHEINE"/>
    <property type="match status" value="1"/>
</dbReference>
<evidence type="ECO:0000256" key="1">
    <source>
        <dbReference type="ARBA" id="ARBA00001957"/>
    </source>
</evidence>
<dbReference type="PANTHER" id="PTHR45527">
    <property type="entry name" value="NONRIBOSOMAL PEPTIDE SYNTHETASE"/>
    <property type="match status" value="1"/>
</dbReference>
<dbReference type="Gene3D" id="3.30.300.30">
    <property type="match status" value="2"/>
</dbReference>
<dbReference type="SUPFAM" id="SSF52777">
    <property type="entry name" value="CoA-dependent acyltransferases"/>
    <property type="match status" value="2"/>
</dbReference>
<dbReference type="GO" id="GO:0031177">
    <property type="term" value="F:phosphopantetheine binding"/>
    <property type="evidence" value="ECO:0007669"/>
    <property type="project" value="TreeGrafter"/>
</dbReference>
<accession>A0A521FEB5</accession>
<dbReference type="GO" id="GO:0044550">
    <property type="term" value="P:secondary metabolite biosynthetic process"/>
    <property type="evidence" value="ECO:0007669"/>
    <property type="project" value="TreeGrafter"/>
</dbReference>
<comment type="cofactor">
    <cofactor evidence="1">
        <name>pantetheine 4'-phosphate</name>
        <dbReference type="ChEBI" id="CHEBI:47942"/>
    </cofactor>
</comment>
<dbReference type="Gene3D" id="1.10.1200.10">
    <property type="entry name" value="ACP-like"/>
    <property type="match status" value="1"/>
</dbReference>
<dbReference type="InterPro" id="IPR006162">
    <property type="entry name" value="Ppantetheine_attach_site"/>
</dbReference>
<dbReference type="RefSeq" id="WP_142452503.1">
    <property type="nucleotide sequence ID" value="NZ_FXTA01000012.1"/>
</dbReference>
<dbReference type="OrthoDB" id="9778690at2"/>
<evidence type="ECO:0000256" key="2">
    <source>
        <dbReference type="ARBA" id="ARBA00006432"/>
    </source>
</evidence>
<dbReference type="FunFam" id="1.10.1200.10:FF:000005">
    <property type="entry name" value="Nonribosomal peptide synthetase 1"/>
    <property type="match status" value="1"/>
</dbReference>
<dbReference type="PANTHER" id="PTHR45527:SF1">
    <property type="entry name" value="FATTY ACID SYNTHASE"/>
    <property type="match status" value="1"/>
</dbReference>
<protein>
    <submittedName>
        <fullName evidence="6">Amino acid adenylation domain-containing protein</fullName>
    </submittedName>
</protein>
<dbReference type="InterPro" id="IPR010071">
    <property type="entry name" value="AA_adenyl_dom"/>
</dbReference>
<dbReference type="Pfam" id="PF00550">
    <property type="entry name" value="PP-binding"/>
    <property type="match status" value="1"/>
</dbReference>
<evidence type="ECO:0000256" key="3">
    <source>
        <dbReference type="ARBA" id="ARBA00022450"/>
    </source>
</evidence>
<dbReference type="InterPro" id="IPR023213">
    <property type="entry name" value="CAT-like_dom_sf"/>
</dbReference>
<dbReference type="GO" id="GO:0005737">
    <property type="term" value="C:cytoplasm"/>
    <property type="evidence" value="ECO:0007669"/>
    <property type="project" value="TreeGrafter"/>
</dbReference>
<dbReference type="FunFam" id="3.40.50.980:FF:000001">
    <property type="entry name" value="Non-ribosomal peptide synthetase"/>
    <property type="match status" value="1"/>
</dbReference>
<dbReference type="InterPro" id="IPR045851">
    <property type="entry name" value="AMP-bd_C_sf"/>
</dbReference>
<dbReference type="Gene3D" id="3.30.559.10">
    <property type="entry name" value="Chloramphenicol acetyltransferase-like domain"/>
    <property type="match status" value="1"/>
</dbReference>
<dbReference type="NCBIfam" id="TIGR01733">
    <property type="entry name" value="AA-adenyl-dom"/>
    <property type="match status" value="1"/>
</dbReference>
<dbReference type="GO" id="GO:0043041">
    <property type="term" value="P:amino acid activation for nonribosomal peptide biosynthetic process"/>
    <property type="evidence" value="ECO:0007669"/>
    <property type="project" value="TreeGrafter"/>
</dbReference>
<dbReference type="Proteomes" id="UP000317289">
    <property type="component" value="Unassembled WGS sequence"/>
</dbReference>
<dbReference type="Gene3D" id="2.30.38.10">
    <property type="entry name" value="Luciferase, Domain 3"/>
    <property type="match status" value="2"/>
</dbReference>
<dbReference type="FunFam" id="3.30.300.30:FF:000010">
    <property type="entry name" value="Enterobactin synthetase component F"/>
    <property type="match status" value="2"/>
</dbReference>
<keyword evidence="3" id="KW-0596">Phosphopantetheine</keyword>
<name>A0A521FEB5_9FLAO</name>
<evidence type="ECO:0000313" key="6">
    <source>
        <dbReference type="EMBL" id="SMO94449.1"/>
    </source>
</evidence>
<evidence type="ECO:0000313" key="7">
    <source>
        <dbReference type="Proteomes" id="UP000317289"/>
    </source>
</evidence>
<dbReference type="SUPFAM" id="SSF47336">
    <property type="entry name" value="ACP-like"/>
    <property type="match status" value="1"/>
</dbReference>
<dbReference type="InterPro" id="IPR009081">
    <property type="entry name" value="PP-bd_ACP"/>
</dbReference>
<keyword evidence="4" id="KW-0597">Phosphoprotein</keyword>
<dbReference type="SUPFAM" id="SSF56801">
    <property type="entry name" value="Acetyl-CoA synthetase-like"/>
    <property type="match status" value="2"/>
</dbReference>